<accession>A0A1G9R4P0</accession>
<evidence type="ECO:0000256" key="2">
    <source>
        <dbReference type="ARBA" id="ARBA00022801"/>
    </source>
</evidence>
<dbReference type="Pfam" id="PF13690">
    <property type="entry name" value="CheX"/>
    <property type="match status" value="1"/>
</dbReference>
<organism evidence="5 6">
    <name type="scientific">Halogranum gelatinilyticum</name>
    <dbReference type="NCBI Taxonomy" id="660521"/>
    <lineage>
        <taxon>Archaea</taxon>
        <taxon>Methanobacteriati</taxon>
        <taxon>Methanobacteriota</taxon>
        <taxon>Stenosarchaea group</taxon>
        <taxon>Halobacteria</taxon>
        <taxon>Halobacteriales</taxon>
        <taxon>Haloferacaceae</taxon>
    </lineage>
</organism>
<evidence type="ECO:0000313" key="6">
    <source>
        <dbReference type="Proteomes" id="UP000199451"/>
    </source>
</evidence>
<dbReference type="AlphaFoldDB" id="A0A1G9R4P0"/>
<reference evidence="6" key="1">
    <citation type="submission" date="2016-10" db="EMBL/GenBank/DDBJ databases">
        <authorList>
            <person name="Varghese N."/>
            <person name="Submissions S."/>
        </authorList>
    </citation>
    <scope>NUCLEOTIDE SEQUENCE [LARGE SCALE GENOMIC DNA]</scope>
    <source>
        <strain evidence="6">CGMCC 1.10119</strain>
    </source>
</reference>
<dbReference type="OrthoDB" id="182374at2157"/>
<keyword evidence="2" id="KW-0378">Hydrolase</keyword>
<evidence type="ECO:0000256" key="1">
    <source>
        <dbReference type="ARBA" id="ARBA00022500"/>
    </source>
</evidence>
<dbReference type="InterPro" id="IPR028976">
    <property type="entry name" value="CheC-like_sf"/>
</dbReference>
<dbReference type="STRING" id="660521.SAMN04487949_1159"/>
<protein>
    <submittedName>
        <fullName evidence="5">Chemotaxis protein CheC</fullName>
    </submittedName>
</protein>
<feature type="domain" description="CheC-like protein" evidence="3">
    <location>
        <begin position="103"/>
        <end position="137"/>
    </location>
</feature>
<dbReference type="InterPro" id="IPR050992">
    <property type="entry name" value="CheZ_family_phosphatases"/>
</dbReference>
<evidence type="ECO:0000259" key="3">
    <source>
        <dbReference type="Pfam" id="PF04509"/>
    </source>
</evidence>
<keyword evidence="6" id="KW-1185">Reference proteome</keyword>
<gene>
    <name evidence="5" type="ORF">SAMN04487949_1159</name>
</gene>
<keyword evidence="1" id="KW-0145">Chemotaxis</keyword>
<sequence>MKVDIHSLGVFSQLAREGSHHAADSLSQLTGIDVFVDVTNITLLSPDDLRESFDDEQFVGVQIGFDGQFEGETVLVFKRENIGALLEYLLPGSYTGDGIDEFAKSGVKEVGNIMMSGFIDGWADHLGTAIDMTPPTYVEREGTDVLPQRALESGEEVFLFESRLETLDRDVNFFIYMFPEYGAMTELMSLQREDDDEAIPVDKLSVFNQMTKQGAKGAAENISMMTGVDTEVDVSRLSFVPIEDAPNHVGDDRFAGVVIGFQGMPSGYLLILFDEASARTVAETMLPMETEGDGLGDMERGAIKELGNVMTSGFIDGWANVLQTSIDHTPPQFVHDMGSAIVSPVVGRLGQSQDFAFMIDSTVRTEREQFRCELYALPDEAELKRALETLDVDRAGETKVDADQYF</sequence>
<dbReference type="CDD" id="cd17911">
    <property type="entry name" value="CheC_ClassIII"/>
    <property type="match status" value="2"/>
</dbReference>
<dbReference type="Gene3D" id="3.40.1550.10">
    <property type="entry name" value="CheC-like"/>
    <property type="match status" value="2"/>
</dbReference>
<feature type="domain" description="Chemotaxis phosphatase CheX-like" evidence="4">
    <location>
        <begin position="257"/>
        <end position="343"/>
    </location>
</feature>
<dbReference type="InterPro" id="IPR028051">
    <property type="entry name" value="CheX-like_dom"/>
</dbReference>
<dbReference type="PANTHER" id="PTHR43693:SF1">
    <property type="entry name" value="PROTEIN PHOSPHATASE CHEZ"/>
    <property type="match status" value="1"/>
</dbReference>
<dbReference type="EMBL" id="FNHL01000001">
    <property type="protein sequence ID" value="SDM17797.1"/>
    <property type="molecule type" value="Genomic_DNA"/>
</dbReference>
<dbReference type="SUPFAM" id="SSF103039">
    <property type="entry name" value="CheC-like"/>
    <property type="match status" value="2"/>
</dbReference>
<dbReference type="RefSeq" id="WP_089694939.1">
    <property type="nucleotide sequence ID" value="NZ_FNHL01000001.1"/>
</dbReference>
<dbReference type="Proteomes" id="UP000199451">
    <property type="component" value="Unassembled WGS sequence"/>
</dbReference>
<evidence type="ECO:0000313" key="5">
    <source>
        <dbReference type="EMBL" id="SDM17797.1"/>
    </source>
</evidence>
<dbReference type="InterPro" id="IPR007597">
    <property type="entry name" value="CheC"/>
</dbReference>
<dbReference type="GO" id="GO:0006935">
    <property type="term" value="P:chemotaxis"/>
    <property type="evidence" value="ECO:0007669"/>
    <property type="project" value="UniProtKB-KW"/>
</dbReference>
<proteinExistence type="predicted"/>
<evidence type="ECO:0000259" key="4">
    <source>
        <dbReference type="Pfam" id="PF13690"/>
    </source>
</evidence>
<name>A0A1G9R4P0_9EURY</name>
<dbReference type="Pfam" id="PF04509">
    <property type="entry name" value="CheC"/>
    <property type="match status" value="1"/>
</dbReference>
<dbReference type="GO" id="GO:0016787">
    <property type="term" value="F:hydrolase activity"/>
    <property type="evidence" value="ECO:0007669"/>
    <property type="project" value="UniProtKB-KW"/>
</dbReference>
<dbReference type="PANTHER" id="PTHR43693">
    <property type="entry name" value="PROTEIN PHOSPHATASE CHEZ"/>
    <property type="match status" value="1"/>
</dbReference>